<reference evidence="2" key="1">
    <citation type="journal article" date="2020" name="Stud. Mycol.">
        <title>101 Dothideomycetes genomes: a test case for predicting lifestyles and emergence of pathogens.</title>
        <authorList>
            <person name="Haridas S."/>
            <person name="Albert R."/>
            <person name="Binder M."/>
            <person name="Bloem J."/>
            <person name="Labutti K."/>
            <person name="Salamov A."/>
            <person name="Andreopoulos B."/>
            <person name="Baker S."/>
            <person name="Barry K."/>
            <person name="Bills G."/>
            <person name="Bluhm B."/>
            <person name="Cannon C."/>
            <person name="Castanera R."/>
            <person name="Culley D."/>
            <person name="Daum C."/>
            <person name="Ezra D."/>
            <person name="Gonzalez J."/>
            <person name="Henrissat B."/>
            <person name="Kuo A."/>
            <person name="Liang C."/>
            <person name="Lipzen A."/>
            <person name="Lutzoni F."/>
            <person name="Magnuson J."/>
            <person name="Mondo S."/>
            <person name="Nolan M."/>
            <person name="Ohm R."/>
            <person name="Pangilinan J."/>
            <person name="Park H.-J."/>
            <person name="Ramirez L."/>
            <person name="Alfaro M."/>
            <person name="Sun H."/>
            <person name="Tritt A."/>
            <person name="Yoshinaga Y."/>
            <person name="Zwiers L.-H."/>
            <person name="Turgeon B."/>
            <person name="Goodwin S."/>
            <person name="Spatafora J."/>
            <person name="Crous P."/>
            <person name="Grigoriev I."/>
        </authorList>
    </citation>
    <scope>NUCLEOTIDE SEQUENCE</scope>
    <source>
        <strain evidence="2">ATCC 74209</strain>
    </source>
</reference>
<gene>
    <name evidence="2" type="ORF">GQ43DRAFT_469074</name>
</gene>
<evidence type="ECO:0000313" key="3">
    <source>
        <dbReference type="Proteomes" id="UP000799536"/>
    </source>
</evidence>
<dbReference type="Proteomes" id="UP000799536">
    <property type="component" value="Unassembled WGS sequence"/>
</dbReference>
<accession>A0A9P4JXN5</accession>
<feature type="transmembrane region" description="Helical" evidence="1">
    <location>
        <begin position="575"/>
        <end position="601"/>
    </location>
</feature>
<protein>
    <submittedName>
        <fullName evidence="2">Uncharacterized protein</fullName>
    </submittedName>
</protein>
<keyword evidence="3" id="KW-1185">Reference proteome</keyword>
<organism evidence="2 3">
    <name type="scientific">Delitschia confertaspora ATCC 74209</name>
    <dbReference type="NCBI Taxonomy" id="1513339"/>
    <lineage>
        <taxon>Eukaryota</taxon>
        <taxon>Fungi</taxon>
        <taxon>Dikarya</taxon>
        <taxon>Ascomycota</taxon>
        <taxon>Pezizomycotina</taxon>
        <taxon>Dothideomycetes</taxon>
        <taxon>Pleosporomycetidae</taxon>
        <taxon>Pleosporales</taxon>
        <taxon>Delitschiaceae</taxon>
        <taxon>Delitschia</taxon>
    </lineage>
</organism>
<feature type="transmembrane region" description="Helical" evidence="1">
    <location>
        <begin position="116"/>
        <end position="136"/>
    </location>
</feature>
<evidence type="ECO:0000256" key="1">
    <source>
        <dbReference type="SAM" id="Phobius"/>
    </source>
</evidence>
<dbReference type="EMBL" id="ML993876">
    <property type="protein sequence ID" value="KAF2204418.1"/>
    <property type="molecule type" value="Genomic_DNA"/>
</dbReference>
<keyword evidence="1" id="KW-1133">Transmembrane helix</keyword>
<dbReference type="AlphaFoldDB" id="A0A9P4JXN5"/>
<keyword evidence="1" id="KW-0472">Membrane</keyword>
<feature type="transmembrane region" description="Helical" evidence="1">
    <location>
        <begin position="38"/>
        <end position="57"/>
    </location>
</feature>
<sequence>MSSSLGISTQPEVHYGFWVNWSRGQVLGSTLTLTQRNGAVLITFVALFITFVGSRFWRILCFWIHHAYTKPGPQDCLHHQRQAVLKNSDNATAGLINWYQLLKAWHRSGRRPYRRILPIALFTATVLILFTAASLLSSRISSATGNEVLIDGKNCGVNILGHYIAGQDKNPEVETSPEFFTILLPFLAQRLVSFSNYALSCYSDNNKNAPDCNTFVKARLHSTSNYTAGCPFRDDICRLTQRNLLIDTGYLNSDLDLGMNAQPKDRFFYRRKTHCAPLTTEGYKSSVNFTHSEALVLYTQYHFGSRNGTGNITYKYPDRPLDEYIFGKKEVATAYSDYILGQSYYNVINGSISQNRAFIPIDALHRDDADVNLIFLSSNQVVSPIPINDPWYSSHRTIPGFRLNYTGWRNLTLGGYFADETASVLGCASQYQICYPDSHGKPSRCSRLGGKQELYWLLTSLNQTDKQLSRTRWSIMSAMTGNEIGAFVQTLGAASLSSRYSLVAGMQGPLPDNQWQKDVEHWHASSLAAIQSSAIDAATGPSDPDMRPFWPRPENKIEKEVCGNQKVLSNAHSNFSVFGLAFTLGLGGIITILSFTLEPLFSWISKRSHKRRLYSQLEWCLNGTFQLQRLAHEEAGYGTWEKCMEEVPVCLKDEVLAGICGDIKGHPTLYQKQVANNEVEEVLVGLREKRVDSHAIEEIREAGEEGKYE</sequence>
<name>A0A9P4JXN5_9PLEO</name>
<proteinExistence type="predicted"/>
<comment type="caution">
    <text evidence="2">The sequence shown here is derived from an EMBL/GenBank/DDBJ whole genome shotgun (WGS) entry which is preliminary data.</text>
</comment>
<dbReference type="OrthoDB" id="3540210at2759"/>
<keyword evidence="1" id="KW-0812">Transmembrane</keyword>
<evidence type="ECO:0000313" key="2">
    <source>
        <dbReference type="EMBL" id="KAF2204418.1"/>
    </source>
</evidence>